<name>A0AA39TPJ0_ARMTA</name>
<feature type="compositionally biased region" description="Polar residues" evidence="1">
    <location>
        <begin position="818"/>
        <end position="837"/>
    </location>
</feature>
<keyword evidence="4" id="KW-1185">Reference proteome</keyword>
<feature type="compositionally biased region" description="Basic and acidic residues" evidence="1">
    <location>
        <begin position="773"/>
        <end position="786"/>
    </location>
</feature>
<dbReference type="SUPFAM" id="SSF56112">
    <property type="entry name" value="Protein kinase-like (PK-like)"/>
    <property type="match status" value="1"/>
</dbReference>
<protein>
    <recommendedName>
        <fullName evidence="2">Fungal-type protein kinase domain-containing protein</fullName>
    </recommendedName>
</protein>
<proteinExistence type="predicted"/>
<dbReference type="InterPro" id="IPR040976">
    <property type="entry name" value="Pkinase_fungal"/>
</dbReference>
<evidence type="ECO:0000256" key="1">
    <source>
        <dbReference type="SAM" id="MobiDB-lite"/>
    </source>
</evidence>
<gene>
    <name evidence="3" type="ORF">EV420DRAFT_1330968</name>
</gene>
<dbReference type="PANTHER" id="PTHR38248:SF2">
    <property type="entry name" value="FUNK1 11"/>
    <property type="match status" value="1"/>
</dbReference>
<dbReference type="Gene3D" id="1.10.510.10">
    <property type="entry name" value="Transferase(Phosphotransferase) domain 1"/>
    <property type="match status" value="1"/>
</dbReference>
<feature type="compositionally biased region" description="Basic residues" evidence="1">
    <location>
        <begin position="808"/>
        <end position="817"/>
    </location>
</feature>
<dbReference type="RefSeq" id="XP_060333691.1">
    <property type="nucleotide sequence ID" value="XM_060468808.1"/>
</dbReference>
<dbReference type="GO" id="GO:0004672">
    <property type="term" value="F:protein kinase activity"/>
    <property type="evidence" value="ECO:0007669"/>
    <property type="project" value="InterPro"/>
</dbReference>
<dbReference type="AlphaFoldDB" id="A0AA39TPJ0"/>
<dbReference type="Proteomes" id="UP001175211">
    <property type="component" value="Unassembled WGS sequence"/>
</dbReference>
<feature type="domain" description="Fungal-type protein kinase" evidence="2">
    <location>
        <begin position="229"/>
        <end position="631"/>
    </location>
</feature>
<feature type="region of interest" description="Disordered" evidence="1">
    <location>
        <begin position="1"/>
        <end position="65"/>
    </location>
</feature>
<feature type="compositionally biased region" description="Polar residues" evidence="1">
    <location>
        <begin position="24"/>
        <end position="34"/>
    </location>
</feature>
<organism evidence="3 4">
    <name type="scientific">Armillaria tabescens</name>
    <name type="common">Ringless honey mushroom</name>
    <name type="synonym">Agaricus tabescens</name>
    <dbReference type="NCBI Taxonomy" id="1929756"/>
    <lineage>
        <taxon>Eukaryota</taxon>
        <taxon>Fungi</taxon>
        <taxon>Dikarya</taxon>
        <taxon>Basidiomycota</taxon>
        <taxon>Agaricomycotina</taxon>
        <taxon>Agaricomycetes</taxon>
        <taxon>Agaricomycetidae</taxon>
        <taxon>Agaricales</taxon>
        <taxon>Marasmiineae</taxon>
        <taxon>Physalacriaceae</taxon>
        <taxon>Desarmillaria</taxon>
    </lineage>
</organism>
<comment type="caution">
    <text evidence="3">The sequence shown here is derived from an EMBL/GenBank/DDBJ whole genome shotgun (WGS) entry which is preliminary data.</text>
</comment>
<sequence>MDSHASEPPRSPSPSASVKSNPAETGQPTNTARAVTNKLLKNVRETPRHRRHTENRSHASGTMEEHRADVVEDLGHVPEVSLEYYKQFVLPHAAYQDHVEEIVQVLEVNGVLKAFEDESGLRWADFPNDPKDSGNTENETFKYMATIAAAIVKAALQVLPGDRQPTTVMECKPHEPAISEGRNGSFISDGHYRVLQSRRPKYFQNATSRTVVVATTDSDIDKLACDRPALEEYKRDDQVDDRNDNIAKLVGNASQAMYAKPTRRFMFGTTIENTSARFWFFSRAIVLTSEPFNFIKDYTHLIRYVLSLSFATEEELGYDLSVTRIAYPLDENPSAHTIQYDYRVGENTYRTIECLSSFRASGLLSRATRVWRVRQLNDPDHRECALKDVWIPSDAKTELEIQQEIFRSIEENCPEIDKEYRKHFMEILQCEVIQTFQKYSDDMPVFVRAPLEKNKEVTLHINKTAKGGRILSGTTVSAPTGGSYANRKDTPALNRLYKGRKHVRVVFADVGMPLSEVRQHDVLFTALANALKGLQYMSMGHYVHRDISAGNIILCNDGTAKISDLEYAKKFLSDGPQNDPKTGTPVYMAVEVQETGYFFLAVQNVKVRGKTPRRPIFLHNYLHHVESLFWVGLHALFSTIPTTYSEMHLTECGPQRQLFNSIFPHRLDGGLGRRHLFIEGDFQNAEDVLPVEYRPALEEFSCLGNALVNKYVAAYNKPNFPQHENFDSVYATGDPDDDLFSLFQAVADAAYNGDTQLLPVEGVGITVPPRVPLFREKSDNGDRADDQTYVDNGSDLSDGVDDEEPPHKMRRKGRNAKQKVSSRSTSVVNGSVGSAQSAGKRKRC</sequence>
<dbReference type="GeneID" id="85352356"/>
<feature type="region of interest" description="Disordered" evidence="1">
    <location>
        <begin position="771"/>
        <end position="844"/>
    </location>
</feature>
<evidence type="ECO:0000259" key="2">
    <source>
        <dbReference type="Pfam" id="PF17667"/>
    </source>
</evidence>
<dbReference type="Pfam" id="PF17667">
    <property type="entry name" value="Pkinase_fungal"/>
    <property type="match status" value="1"/>
</dbReference>
<evidence type="ECO:0000313" key="3">
    <source>
        <dbReference type="EMBL" id="KAK0461953.1"/>
    </source>
</evidence>
<evidence type="ECO:0000313" key="4">
    <source>
        <dbReference type="Proteomes" id="UP001175211"/>
    </source>
</evidence>
<dbReference type="InterPro" id="IPR011009">
    <property type="entry name" value="Kinase-like_dom_sf"/>
</dbReference>
<dbReference type="PANTHER" id="PTHR38248">
    <property type="entry name" value="FUNK1 6"/>
    <property type="match status" value="1"/>
</dbReference>
<dbReference type="EMBL" id="JAUEPS010000010">
    <property type="protein sequence ID" value="KAK0461953.1"/>
    <property type="molecule type" value="Genomic_DNA"/>
</dbReference>
<dbReference type="PROSITE" id="PS00109">
    <property type="entry name" value="PROTEIN_KINASE_TYR"/>
    <property type="match status" value="1"/>
</dbReference>
<dbReference type="InterPro" id="IPR008266">
    <property type="entry name" value="Tyr_kinase_AS"/>
</dbReference>
<reference evidence="3" key="1">
    <citation type="submission" date="2023-06" db="EMBL/GenBank/DDBJ databases">
        <authorList>
            <consortium name="Lawrence Berkeley National Laboratory"/>
            <person name="Ahrendt S."/>
            <person name="Sahu N."/>
            <person name="Indic B."/>
            <person name="Wong-Bajracharya J."/>
            <person name="Merenyi Z."/>
            <person name="Ke H.-M."/>
            <person name="Monk M."/>
            <person name="Kocsube S."/>
            <person name="Drula E."/>
            <person name="Lipzen A."/>
            <person name="Balint B."/>
            <person name="Henrissat B."/>
            <person name="Andreopoulos B."/>
            <person name="Martin F.M."/>
            <person name="Harder C.B."/>
            <person name="Rigling D."/>
            <person name="Ford K.L."/>
            <person name="Foster G.D."/>
            <person name="Pangilinan J."/>
            <person name="Papanicolaou A."/>
            <person name="Barry K."/>
            <person name="LaButti K."/>
            <person name="Viragh M."/>
            <person name="Koriabine M."/>
            <person name="Yan M."/>
            <person name="Riley R."/>
            <person name="Champramary S."/>
            <person name="Plett K.L."/>
            <person name="Tsai I.J."/>
            <person name="Slot J."/>
            <person name="Sipos G."/>
            <person name="Plett J."/>
            <person name="Nagy L.G."/>
            <person name="Grigoriev I.V."/>
        </authorList>
    </citation>
    <scope>NUCLEOTIDE SEQUENCE</scope>
    <source>
        <strain evidence="3">CCBAS 213</strain>
    </source>
</reference>
<accession>A0AA39TPJ0</accession>
<feature type="compositionally biased region" description="Low complexity" evidence="1">
    <location>
        <begin position="13"/>
        <end position="23"/>
    </location>
</feature>